<gene>
    <name evidence="2" type="ORF">F0562_028096</name>
</gene>
<keyword evidence="3" id="KW-1185">Reference proteome</keyword>
<dbReference type="AlphaFoldDB" id="A0A5J5B5N3"/>
<dbReference type="EMBL" id="CM018038">
    <property type="protein sequence ID" value="KAA8538533.1"/>
    <property type="molecule type" value="Genomic_DNA"/>
</dbReference>
<organism evidence="2 3">
    <name type="scientific">Nyssa sinensis</name>
    <dbReference type="NCBI Taxonomy" id="561372"/>
    <lineage>
        <taxon>Eukaryota</taxon>
        <taxon>Viridiplantae</taxon>
        <taxon>Streptophyta</taxon>
        <taxon>Embryophyta</taxon>
        <taxon>Tracheophyta</taxon>
        <taxon>Spermatophyta</taxon>
        <taxon>Magnoliopsida</taxon>
        <taxon>eudicotyledons</taxon>
        <taxon>Gunneridae</taxon>
        <taxon>Pentapetalae</taxon>
        <taxon>asterids</taxon>
        <taxon>Cornales</taxon>
        <taxon>Nyssaceae</taxon>
        <taxon>Nyssa</taxon>
    </lineage>
</organism>
<protein>
    <submittedName>
        <fullName evidence="2">Uncharacterized protein</fullName>
    </submittedName>
</protein>
<sequence length="112" mass="12881">MKVQKIREDGGDDEIAEATLTTRVKRERQRLGFFSPNQAPTSLRKGRGSGPLVEGVQDGSRNHGSLLYTPLRCAKWKENLDPERFILYKHIELLSGRIKMSTEQSQPSRIWW</sequence>
<name>A0A5J5B5N3_9ASTE</name>
<reference evidence="2 3" key="1">
    <citation type="submission" date="2019-09" db="EMBL/GenBank/DDBJ databases">
        <title>A chromosome-level genome assembly of the Chinese tupelo Nyssa sinensis.</title>
        <authorList>
            <person name="Yang X."/>
            <person name="Kang M."/>
            <person name="Yang Y."/>
            <person name="Xiong H."/>
            <person name="Wang M."/>
            <person name="Zhang Z."/>
            <person name="Wang Z."/>
            <person name="Wu H."/>
            <person name="Ma T."/>
            <person name="Liu J."/>
            <person name="Xi Z."/>
        </authorList>
    </citation>
    <scope>NUCLEOTIDE SEQUENCE [LARGE SCALE GENOMIC DNA]</scope>
    <source>
        <strain evidence="2">J267</strain>
        <tissue evidence="2">Leaf</tissue>
    </source>
</reference>
<feature type="region of interest" description="Disordered" evidence="1">
    <location>
        <begin position="34"/>
        <end position="59"/>
    </location>
</feature>
<proteinExistence type="predicted"/>
<evidence type="ECO:0000313" key="2">
    <source>
        <dbReference type="EMBL" id="KAA8538533.1"/>
    </source>
</evidence>
<dbReference type="Proteomes" id="UP000325577">
    <property type="component" value="Linkage Group LG15"/>
</dbReference>
<evidence type="ECO:0000313" key="3">
    <source>
        <dbReference type="Proteomes" id="UP000325577"/>
    </source>
</evidence>
<evidence type="ECO:0000256" key="1">
    <source>
        <dbReference type="SAM" id="MobiDB-lite"/>
    </source>
</evidence>
<accession>A0A5J5B5N3</accession>